<dbReference type="InterPro" id="IPR024747">
    <property type="entry name" value="Pyridox_Oxase-rel"/>
</dbReference>
<dbReference type="InterPro" id="IPR012349">
    <property type="entry name" value="Split_barrel_FMN-bd"/>
</dbReference>
<proteinExistence type="predicted"/>
<sequence length="209" mass="22051">MGGMTADALNRLHRKPDRGGDRALLDEILDEVKVGTLSTVVDGLPWSVPMLFARDGDRILIHGSTGAGALRHVATGAPVTLTAFVLDGLVVADTLFDHSANYRSAVVRGTLDEVDVDPSHALDVLSDKLIPGRVDEVRAHTGKEIAATVVLALAIRDGQWITKARSGPPGEPSEPVWTGVVPTRIVYGEPVGATDGEIPASVRGLTTRD</sequence>
<dbReference type="Proteomes" id="UP000632454">
    <property type="component" value="Unassembled WGS sequence"/>
</dbReference>
<keyword evidence="2" id="KW-1185">Reference proteome</keyword>
<accession>A0ABQ1U934</accession>
<evidence type="ECO:0000313" key="2">
    <source>
        <dbReference type="Proteomes" id="UP000632454"/>
    </source>
</evidence>
<evidence type="ECO:0000313" key="1">
    <source>
        <dbReference type="EMBL" id="GGF12096.1"/>
    </source>
</evidence>
<dbReference type="EMBL" id="BMCS01000001">
    <property type="protein sequence ID" value="GGF12096.1"/>
    <property type="molecule type" value="Genomic_DNA"/>
</dbReference>
<gene>
    <name evidence="1" type="ORF">GCM10007298_05060</name>
</gene>
<dbReference type="Gene3D" id="2.30.110.10">
    <property type="entry name" value="Electron Transport, Fmn-binding Protein, Chain A"/>
    <property type="match status" value="1"/>
</dbReference>
<comment type="caution">
    <text evidence="1">The sequence shown here is derived from an EMBL/GenBank/DDBJ whole genome shotgun (WGS) entry which is preliminary data.</text>
</comment>
<name>A0ABQ1U934_9NOCA</name>
<dbReference type="Pfam" id="PF12900">
    <property type="entry name" value="Pyridox_ox_2"/>
    <property type="match status" value="1"/>
</dbReference>
<reference evidence="2" key="1">
    <citation type="journal article" date="2019" name="Int. J. Syst. Evol. Microbiol.">
        <title>The Global Catalogue of Microorganisms (GCM) 10K type strain sequencing project: providing services to taxonomists for standard genome sequencing and annotation.</title>
        <authorList>
            <consortium name="The Broad Institute Genomics Platform"/>
            <consortium name="The Broad Institute Genome Sequencing Center for Infectious Disease"/>
            <person name="Wu L."/>
            <person name="Ma J."/>
        </authorList>
    </citation>
    <scope>NUCLEOTIDE SEQUENCE [LARGE SCALE GENOMIC DNA]</scope>
    <source>
        <strain evidence="2">CCM 7855</strain>
    </source>
</reference>
<dbReference type="PANTHER" id="PTHR34071">
    <property type="entry name" value="5-NITROIMIDAZOLE ANTIBIOTICS RESISTANCE PROTEIN, NIMA-FAMILY-RELATED PROTEIN-RELATED"/>
    <property type="match status" value="1"/>
</dbReference>
<dbReference type="RefSeq" id="WP_371873780.1">
    <property type="nucleotide sequence ID" value="NZ_BMCS01000001.1"/>
</dbReference>
<organism evidence="1 2">
    <name type="scientific">Williamsia phyllosphaerae</name>
    <dbReference type="NCBI Taxonomy" id="885042"/>
    <lineage>
        <taxon>Bacteria</taxon>
        <taxon>Bacillati</taxon>
        <taxon>Actinomycetota</taxon>
        <taxon>Actinomycetes</taxon>
        <taxon>Mycobacteriales</taxon>
        <taxon>Nocardiaceae</taxon>
        <taxon>Williamsia</taxon>
    </lineage>
</organism>
<dbReference type="SUPFAM" id="SSF50475">
    <property type="entry name" value="FMN-binding split barrel"/>
    <property type="match status" value="1"/>
</dbReference>
<protein>
    <submittedName>
        <fullName evidence="1">Flavin-nucleotide-binding protein</fullName>
    </submittedName>
</protein>
<dbReference type="PANTHER" id="PTHR34071:SF2">
    <property type="entry name" value="FLAVIN-NUCLEOTIDE-BINDING PROTEIN"/>
    <property type="match status" value="1"/>
</dbReference>